<sequence>MIPLTSCCSIAVKLWCEWRGGKNHGCQPTCAGCGSAASRVNVNNTSPSTTSITWVTVPAKGQSEPRSHVIVTFAGNCSTTVHSTSSTVPCIAFGGNRNGNSYCNPRNISTPSRTRPANGTMGYKPQPRVSSAEVTNNSVPSIMRDDTRPPADVSIETEVEPADSCTIGT</sequence>
<evidence type="ECO:0000256" key="1">
    <source>
        <dbReference type="SAM" id="MobiDB-lite"/>
    </source>
</evidence>
<gene>
    <name evidence="2" type="ORF">UFOPK4293_01622</name>
</gene>
<name>A0A6J7TT32_9ZZZZ</name>
<protein>
    <submittedName>
        <fullName evidence="2">Unannotated protein</fullName>
    </submittedName>
</protein>
<proteinExistence type="predicted"/>
<dbReference type="AlphaFoldDB" id="A0A6J7TT32"/>
<feature type="compositionally biased region" description="Polar residues" evidence="1">
    <location>
        <begin position="106"/>
        <end position="117"/>
    </location>
</feature>
<feature type="compositionally biased region" description="Polar residues" evidence="1">
    <location>
        <begin position="128"/>
        <end position="140"/>
    </location>
</feature>
<organism evidence="2">
    <name type="scientific">freshwater metagenome</name>
    <dbReference type="NCBI Taxonomy" id="449393"/>
    <lineage>
        <taxon>unclassified sequences</taxon>
        <taxon>metagenomes</taxon>
        <taxon>ecological metagenomes</taxon>
    </lineage>
</organism>
<accession>A0A6J7TT32</accession>
<dbReference type="EMBL" id="CAFBQH010000151">
    <property type="protein sequence ID" value="CAB5057224.1"/>
    <property type="molecule type" value="Genomic_DNA"/>
</dbReference>
<evidence type="ECO:0000313" key="2">
    <source>
        <dbReference type="EMBL" id="CAB5057224.1"/>
    </source>
</evidence>
<feature type="region of interest" description="Disordered" evidence="1">
    <location>
        <begin position="106"/>
        <end position="169"/>
    </location>
</feature>
<reference evidence="2" key="1">
    <citation type="submission" date="2020-05" db="EMBL/GenBank/DDBJ databases">
        <authorList>
            <person name="Chiriac C."/>
            <person name="Salcher M."/>
            <person name="Ghai R."/>
            <person name="Kavagutti S V."/>
        </authorList>
    </citation>
    <scope>NUCLEOTIDE SEQUENCE</scope>
</reference>